<comment type="caution">
    <text evidence="2">The sequence shown here is derived from an EMBL/GenBank/DDBJ whole genome shotgun (WGS) entry which is preliminary data.</text>
</comment>
<name>A0A0F9XSV0_9ZZZZ</name>
<evidence type="ECO:0000313" key="2">
    <source>
        <dbReference type="EMBL" id="KKN95273.1"/>
    </source>
</evidence>
<accession>A0A0F9XSV0</accession>
<protein>
    <submittedName>
        <fullName evidence="2">Uncharacterized protein</fullName>
    </submittedName>
</protein>
<gene>
    <name evidence="2" type="ORF">LCGC14_0180860</name>
</gene>
<keyword evidence="1" id="KW-1133">Transmembrane helix</keyword>
<keyword evidence="1" id="KW-0472">Membrane</keyword>
<feature type="transmembrane region" description="Helical" evidence="1">
    <location>
        <begin position="6"/>
        <end position="23"/>
    </location>
</feature>
<keyword evidence="1" id="KW-0812">Transmembrane</keyword>
<dbReference type="EMBL" id="LAZR01000072">
    <property type="protein sequence ID" value="KKN95273.1"/>
    <property type="molecule type" value="Genomic_DNA"/>
</dbReference>
<proteinExistence type="predicted"/>
<dbReference type="AlphaFoldDB" id="A0A0F9XSV0"/>
<sequence>MQNIDLSLITSVVALIISLTALVRSRRAIQISKSQGDYTISPKLSLTNMELDIYDDNHDMPEFSFSAKLNNHSETAIKITSISLEYGHETDKKKRLNQEILSAFYIPKSESKKFRTTSNRRTANVAFQKFNLKEVHFWITVNLRGIYGEEIKTSYYLLHQEVGTFNVFTRCPDNEHAI</sequence>
<evidence type="ECO:0000256" key="1">
    <source>
        <dbReference type="SAM" id="Phobius"/>
    </source>
</evidence>
<reference evidence="2" key="1">
    <citation type="journal article" date="2015" name="Nature">
        <title>Complex archaea that bridge the gap between prokaryotes and eukaryotes.</title>
        <authorList>
            <person name="Spang A."/>
            <person name="Saw J.H."/>
            <person name="Jorgensen S.L."/>
            <person name="Zaremba-Niedzwiedzka K."/>
            <person name="Martijn J."/>
            <person name="Lind A.E."/>
            <person name="van Eijk R."/>
            <person name="Schleper C."/>
            <person name="Guy L."/>
            <person name="Ettema T.J."/>
        </authorList>
    </citation>
    <scope>NUCLEOTIDE SEQUENCE</scope>
</reference>
<organism evidence="2">
    <name type="scientific">marine sediment metagenome</name>
    <dbReference type="NCBI Taxonomy" id="412755"/>
    <lineage>
        <taxon>unclassified sequences</taxon>
        <taxon>metagenomes</taxon>
        <taxon>ecological metagenomes</taxon>
    </lineage>
</organism>